<dbReference type="EMBL" id="AWWV01013832">
    <property type="protein sequence ID" value="OMO59898.1"/>
    <property type="molecule type" value="Genomic_DNA"/>
</dbReference>
<comment type="caution">
    <text evidence="1">The sequence shown here is derived from an EMBL/GenBank/DDBJ whole genome shotgun (WGS) entry which is preliminary data.</text>
</comment>
<gene>
    <name evidence="1" type="ORF">CCACVL1_24547</name>
</gene>
<keyword evidence="2" id="KW-1185">Reference proteome</keyword>
<sequence length="25" mass="2865">MEKAEWFQLKNLFPKLLGSKDGGDI</sequence>
<organism evidence="1 2">
    <name type="scientific">Corchorus capsularis</name>
    <name type="common">Jute</name>
    <dbReference type="NCBI Taxonomy" id="210143"/>
    <lineage>
        <taxon>Eukaryota</taxon>
        <taxon>Viridiplantae</taxon>
        <taxon>Streptophyta</taxon>
        <taxon>Embryophyta</taxon>
        <taxon>Tracheophyta</taxon>
        <taxon>Spermatophyta</taxon>
        <taxon>Magnoliopsida</taxon>
        <taxon>eudicotyledons</taxon>
        <taxon>Gunneridae</taxon>
        <taxon>Pentapetalae</taxon>
        <taxon>rosids</taxon>
        <taxon>malvids</taxon>
        <taxon>Malvales</taxon>
        <taxon>Malvaceae</taxon>
        <taxon>Grewioideae</taxon>
        <taxon>Apeibeae</taxon>
        <taxon>Corchorus</taxon>
    </lineage>
</organism>
<dbReference type="AlphaFoldDB" id="A0A1R3GP60"/>
<reference evidence="1 2" key="1">
    <citation type="submission" date="2013-09" db="EMBL/GenBank/DDBJ databases">
        <title>Corchorus capsularis genome sequencing.</title>
        <authorList>
            <person name="Alam M."/>
            <person name="Haque M.S."/>
            <person name="Islam M.S."/>
            <person name="Emdad E.M."/>
            <person name="Islam M.M."/>
            <person name="Ahmed B."/>
            <person name="Halim A."/>
            <person name="Hossen Q.M.M."/>
            <person name="Hossain M.Z."/>
            <person name="Ahmed R."/>
            <person name="Khan M.M."/>
            <person name="Islam R."/>
            <person name="Rashid M.M."/>
            <person name="Khan S.A."/>
            <person name="Rahman M.S."/>
            <person name="Alam M."/>
        </authorList>
    </citation>
    <scope>NUCLEOTIDE SEQUENCE [LARGE SCALE GENOMIC DNA]</scope>
    <source>
        <strain evidence="2">cv. CVL-1</strain>
        <tissue evidence="1">Whole seedling</tissue>
    </source>
</reference>
<accession>A0A1R3GP60</accession>
<dbReference type="Gramene" id="OMO59898">
    <property type="protein sequence ID" value="OMO59898"/>
    <property type="gene ID" value="CCACVL1_24547"/>
</dbReference>
<protein>
    <submittedName>
        <fullName evidence="1">Uncharacterized protein</fullName>
    </submittedName>
</protein>
<name>A0A1R3GP60_COCAP</name>
<dbReference type="Proteomes" id="UP000188268">
    <property type="component" value="Unassembled WGS sequence"/>
</dbReference>
<evidence type="ECO:0000313" key="1">
    <source>
        <dbReference type="EMBL" id="OMO59898.1"/>
    </source>
</evidence>
<proteinExistence type="predicted"/>
<evidence type="ECO:0000313" key="2">
    <source>
        <dbReference type="Proteomes" id="UP000188268"/>
    </source>
</evidence>